<evidence type="ECO:0000259" key="1">
    <source>
        <dbReference type="PROSITE" id="PS50980"/>
    </source>
</evidence>
<gene>
    <name evidence="3" type="ORF">UFOPK4189_02022</name>
</gene>
<evidence type="ECO:0000259" key="2">
    <source>
        <dbReference type="PROSITE" id="PS50989"/>
    </source>
</evidence>
<dbReference type="PANTHER" id="PTHR43842">
    <property type="entry name" value="PROPIONYL-COA CARBOXYLASE BETA CHAIN"/>
    <property type="match status" value="1"/>
</dbReference>
<dbReference type="PROSITE" id="PS50989">
    <property type="entry name" value="COA_CT_CTER"/>
    <property type="match status" value="1"/>
</dbReference>
<dbReference type="Gene3D" id="3.90.226.10">
    <property type="entry name" value="2-enoyl-CoA Hydratase, Chain A, domain 1"/>
    <property type="match status" value="2"/>
</dbReference>
<feature type="domain" description="CoA carboxyltransferase C-terminal" evidence="2">
    <location>
        <begin position="196"/>
        <end position="433"/>
    </location>
</feature>
<dbReference type="InterPro" id="IPR034733">
    <property type="entry name" value="AcCoA_carboxyl_beta"/>
</dbReference>
<feature type="domain" description="CoA carboxyltransferase N-terminal" evidence="1">
    <location>
        <begin position="1"/>
        <end position="196"/>
    </location>
</feature>
<accession>A0A6J6A7Y6</accession>
<dbReference type="InterPro" id="IPR029045">
    <property type="entry name" value="ClpP/crotonase-like_dom_sf"/>
</dbReference>
<proteinExistence type="predicted"/>
<dbReference type="PANTHER" id="PTHR43842:SF2">
    <property type="entry name" value="PROPIONYL-COA CARBOXYLASE BETA CHAIN, MITOCHONDRIAL"/>
    <property type="match status" value="1"/>
</dbReference>
<dbReference type="InterPro" id="IPR011763">
    <property type="entry name" value="COA_CT_C"/>
</dbReference>
<dbReference type="GO" id="GO:0004658">
    <property type="term" value="F:propionyl-CoA carboxylase activity"/>
    <property type="evidence" value="ECO:0007669"/>
    <property type="project" value="TreeGrafter"/>
</dbReference>
<evidence type="ECO:0000313" key="3">
    <source>
        <dbReference type="EMBL" id="CAB4364259.1"/>
    </source>
</evidence>
<name>A0A6J6A7Y6_9ZZZZ</name>
<dbReference type="PROSITE" id="PS50980">
    <property type="entry name" value="COA_CT_NTER"/>
    <property type="match status" value="1"/>
</dbReference>
<dbReference type="InterPro" id="IPR011762">
    <property type="entry name" value="COA_CT_N"/>
</dbReference>
<dbReference type="SUPFAM" id="SSF52096">
    <property type="entry name" value="ClpP/crotonase"/>
    <property type="match status" value="2"/>
</dbReference>
<dbReference type="EMBL" id="CAESGF010000012">
    <property type="protein sequence ID" value="CAB4364259.1"/>
    <property type="molecule type" value="Genomic_DNA"/>
</dbReference>
<reference evidence="3" key="1">
    <citation type="submission" date="2020-05" db="EMBL/GenBank/DDBJ databases">
        <authorList>
            <person name="Chiriac C."/>
            <person name="Salcher M."/>
            <person name="Ghai R."/>
            <person name="Kavagutti S V."/>
        </authorList>
    </citation>
    <scope>NUCLEOTIDE SEQUENCE</scope>
</reference>
<dbReference type="GO" id="GO:0009317">
    <property type="term" value="C:acetyl-CoA carboxylase complex"/>
    <property type="evidence" value="ECO:0007669"/>
    <property type="project" value="TreeGrafter"/>
</dbReference>
<sequence length="447" mass="47764">MADIALRSKVPGSVRADVRQFEGRDVVWVEVDATDRKGALTSEASSMLEIAAVTAVTQRLPLIGVLRSSGADIVEGFSALHGWGRAAKALTDCSGVVPSILIVDGPAVSGPALLLGIADHVVMTEGAYAFVSGPTMVAEFTGVVMDNDELGGATSHARYSGAATLVAADLESAIETAGQILSYFPQHNDEEPPTWPTDDEIERQTPEAGTLIPASSTGSYDVRSVIRALADDGDLLELRPRWASNVVTALTTIGGMPVGVVANQPLALAGTLDIPASQKAARFVTMCDAFNLPIITLVDTPGFYPGKDLEWRGMIRHGAQLVFAYGRATVPRICVILRKSYGGAYIVMDSKKMGNDLCLAWPWAELAVMGAGQAAAILQRRATPEERAAFEADYSQRLLNPYIAAERGYVDAVVEPAETRQIIGEALRMLIDKRERIQPRPHDNTPL</sequence>
<dbReference type="Pfam" id="PF01039">
    <property type="entry name" value="Carboxyl_trans"/>
    <property type="match status" value="1"/>
</dbReference>
<organism evidence="3">
    <name type="scientific">freshwater metagenome</name>
    <dbReference type="NCBI Taxonomy" id="449393"/>
    <lineage>
        <taxon>unclassified sequences</taxon>
        <taxon>metagenomes</taxon>
        <taxon>ecological metagenomes</taxon>
    </lineage>
</organism>
<protein>
    <submittedName>
        <fullName evidence="3">Unannotated protein</fullName>
    </submittedName>
</protein>
<dbReference type="InterPro" id="IPR051047">
    <property type="entry name" value="AccD/PCCB"/>
</dbReference>
<dbReference type="AlphaFoldDB" id="A0A6J6A7Y6"/>